<evidence type="ECO:0000313" key="2">
    <source>
        <dbReference type="Proteomes" id="UP001215598"/>
    </source>
</evidence>
<dbReference type="Proteomes" id="UP001215598">
    <property type="component" value="Unassembled WGS sequence"/>
</dbReference>
<protein>
    <submittedName>
        <fullName evidence="1">Uncharacterized protein</fullName>
    </submittedName>
</protein>
<name>A0AAD7IZJ3_9AGAR</name>
<keyword evidence="2" id="KW-1185">Reference proteome</keyword>
<gene>
    <name evidence="1" type="ORF">B0H16DRAFT_1459769</name>
</gene>
<dbReference type="EMBL" id="JARKIB010000058">
    <property type="protein sequence ID" value="KAJ7752591.1"/>
    <property type="molecule type" value="Genomic_DNA"/>
</dbReference>
<proteinExistence type="predicted"/>
<comment type="caution">
    <text evidence="1">The sequence shown here is derived from an EMBL/GenBank/DDBJ whole genome shotgun (WGS) entry which is preliminary data.</text>
</comment>
<accession>A0AAD7IZJ3</accession>
<sequence>MVSEPNEQHLRACAPQTSVLDEIREMRGRHRFIRWWQMTSTNGAKGSAKWKLVMSVMAWSWGFPCKKTGTKLKIGYMENSSHLSSTRPKTPRNSRVYFPHLIHKAILDSAVRHLTPMKQEFVDVEPKGCEEGTAHHAAPKIPGDGEVLMVDGATDALKLHQEFVDTAMVDFEGSEVGTGEEDGQGLRATNVLCEIREKIGISRKVTNFPPTR</sequence>
<evidence type="ECO:0000313" key="1">
    <source>
        <dbReference type="EMBL" id="KAJ7752591.1"/>
    </source>
</evidence>
<reference evidence="1" key="1">
    <citation type="submission" date="2023-03" db="EMBL/GenBank/DDBJ databases">
        <title>Massive genome expansion in bonnet fungi (Mycena s.s.) driven by repeated elements and novel gene families across ecological guilds.</title>
        <authorList>
            <consortium name="Lawrence Berkeley National Laboratory"/>
            <person name="Harder C.B."/>
            <person name="Miyauchi S."/>
            <person name="Viragh M."/>
            <person name="Kuo A."/>
            <person name="Thoen E."/>
            <person name="Andreopoulos B."/>
            <person name="Lu D."/>
            <person name="Skrede I."/>
            <person name="Drula E."/>
            <person name="Henrissat B."/>
            <person name="Morin E."/>
            <person name="Kohler A."/>
            <person name="Barry K."/>
            <person name="LaButti K."/>
            <person name="Morin E."/>
            <person name="Salamov A."/>
            <person name="Lipzen A."/>
            <person name="Mereny Z."/>
            <person name="Hegedus B."/>
            <person name="Baldrian P."/>
            <person name="Stursova M."/>
            <person name="Weitz H."/>
            <person name="Taylor A."/>
            <person name="Grigoriev I.V."/>
            <person name="Nagy L.G."/>
            <person name="Martin F."/>
            <person name="Kauserud H."/>
        </authorList>
    </citation>
    <scope>NUCLEOTIDE SEQUENCE</scope>
    <source>
        <strain evidence="1">CBHHK182m</strain>
    </source>
</reference>
<dbReference type="AlphaFoldDB" id="A0AAD7IZJ3"/>
<organism evidence="1 2">
    <name type="scientific">Mycena metata</name>
    <dbReference type="NCBI Taxonomy" id="1033252"/>
    <lineage>
        <taxon>Eukaryota</taxon>
        <taxon>Fungi</taxon>
        <taxon>Dikarya</taxon>
        <taxon>Basidiomycota</taxon>
        <taxon>Agaricomycotina</taxon>
        <taxon>Agaricomycetes</taxon>
        <taxon>Agaricomycetidae</taxon>
        <taxon>Agaricales</taxon>
        <taxon>Marasmiineae</taxon>
        <taxon>Mycenaceae</taxon>
        <taxon>Mycena</taxon>
    </lineage>
</organism>